<dbReference type="RefSeq" id="XP_038985576.1">
    <property type="nucleotide sequence ID" value="XM_039129648.1"/>
</dbReference>
<dbReference type="Proteomes" id="UP000228380">
    <property type="component" value="Chromosome 8"/>
</dbReference>
<reference evidence="2" key="1">
    <citation type="journal article" date="2019" name="Nat. Commun.">
        <title>Genome-wide association mapping of date palm fruit traits.</title>
        <authorList>
            <person name="Hazzouri K.M."/>
            <person name="Gros-Balthazard M."/>
            <person name="Flowers J.M."/>
            <person name="Copetti D."/>
            <person name="Lemansour A."/>
            <person name="Lebrun M."/>
            <person name="Masmoudi K."/>
            <person name="Ferrand S."/>
            <person name="Dhar M.I."/>
            <person name="Fresquez Z.A."/>
            <person name="Rosas U."/>
            <person name="Zhang J."/>
            <person name="Talag J."/>
            <person name="Lee S."/>
            <person name="Kudrna D."/>
            <person name="Powell R.F."/>
            <person name="Leitch I.J."/>
            <person name="Krueger R.R."/>
            <person name="Wing R.A."/>
            <person name="Amiri K.M.A."/>
            <person name="Purugganan M.D."/>
        </authorList>
    </citation>
    <scope>NUCLEOTIDE SEQUENCE [LARGE SCALE GENOMIC DNA]</scope>
    <source>
        <strain evidence="2">cv. Khalas</strain>
    </source>
</reference>
<gene>
    <name evidence="3" type="primary">LOC120111757</name>
</gene>
<evidence type="ECO:0000313" key="3">
    <source>
        <dbReference type="RefSeq" id="XP_038985576.1"/>
    </source>
</evidence>
<dbReference type="KEGG" id="pda:120111757"/>
<reference evidence="3" key="2">
    <citation type="submission" date="2025-08" db="UniProtKB">
        <authorList>
            <consortium name="RefSeq"/>
        </authorList>
    </citation>
    <scope>IDENTIFICATION</scope>
    <source>
        <tissue evidence="3">Young leaves</tissue>
    </source>
</reference>
<protein>
    <submittedName>
        <fullName evidence="3">Uncharacterized protein LOC120111757</fullName>
    </submittedName>
</protein>
<dbReference type="AlphaFoldDB" id="A0A8B9AFS5"/>
<dbReference type="GeneID" id="120111757"/>
<feature type="compositionally biased region" description="Pro residues" evidence="1">
    <location>
        <begin position="106"/>
        <end position="116"/>
    </location>
</feature>
<organism evidence="2 3">
    <name type="scientific">Phoenix dactylifera</name>
    <name type="common">Date palm</name>
    <dbReference type="NCBI Taxonomy" id="42345"/>
    <lineage>
        <taxon>Eukaryota</taxon>
        <taxon>Viridiplantae</taxon>
        <taxon>Streptophyta</taxon>
        <taxon>Embryophyta</taxon>
        <taxon>Tracheophyta</taxon>
        <taxon>Spermatophyta</taxon>
        <taxon>Magnoliopsida</taxon>
        <taxon>Liliopsida</taxon>
        <taxon>Arecaceae</taxon>
        <taxon>Coryphoideae</taxon>
        <taxon>Phoeniceae</taxon>
        <taxon>Phoenix</taxon>
    </lineage>
</organism>
<evidence type="ECO:0000313" key="2">
    <source>
        <dbReference type="Proteomes" id="UP000228380"/>
    </source>
</evidence>
<keyword evidence="2" id="KW-1185">Reference proteome</keyword>
<sequence>MVRIRTAISSVLSQTAEPVQSHSSPFMNIVRDVEPPLPSGYPLQAFDVNGPNTVRALNLQSENNLSTSNCSSSNAQPVLEPKLSWNSVSGSRLHMETFTSSTSAHPTPPLPPLPPPFSTPITHCPTTISGSQASLYNQGSVAAHLTPPLTPINDTSLGIFSTPGTSIASYSLPAFTRTLLMSRPASVPGTLFSPPTLQHGQNSSILSQPVKNCRTSAKPLFAFHEHCPGCTTTTSFRISTTSI</sequence>
<evidence type="ECO:0000256" key="1">
    <source>
        <dbReference type="SAM" id="MobiDB-lite"/>
    </source>
</evidence>
<feature type="region of interest" description="Disordered" evidence="1">
    <location>
        <begin position="97"/>
        <end position="116"/>
    </location>
</feature>
<name>A0A8B9AFS5_PHODC</name>
<accession>A0A8B9AFS5</accession>
<proteinExistence type="predicted"/>